<name>A0A061IXR6_TRYRA</name>
<accession>A0A061IXR6</accession>
<protein>
    <submittedName>
        <fullName evidence="1">Uncharacterized protein</fullName>
    </submittedName>
</protein>
<dbReference type="VEuPathDB" id="TriTrypDB:TRSC58_05449"/>
<dbReference type="OrthoDB" id="238677at2759"/>
<proteinExistence type="predicted"/>
<dbReference type="AlphaFoldDB" id="A0A061IXR6"/>
<keyword evidence="2" id="KW-1185">Reference proteome</keyword>
<organism evidence="1 2">
    <name type="scientific">Trypanosoma rangeli SC58</name>
    <dbReference type="NCBI Taxonomy" id="429131"/>
    <lineage>
        <taxon>Eukaryota</taxon>
        <taxon>Discoba</taxon>
        <taxon>Euglenozoa</taxon>
        <taxon>Kinetoplastea</taxon>
        <taxon>Metakinetoplastina</taxon>
        <taxon>Trypanosomatida</taxon>
        <taxon>Trypanosomatidae</taxon>
        <taxon>Trypanosoma</taxon>
        <taxon>Herpetosoma</taxon>
    </lineage>
</organism>
<dbReference type="EMBL" id="AUPL01005449">
    <property type="protein sequence ID" value="ESL06870.1"/>
    <property type="molecule type" value="Genomic_DNA"/>
</dbReference>
<dbReference type="Proteomes" id="UP000031737">
    <property type="component" value="Unassembled WGS sequence"/>
</dbReference>
<evidence type="ECO:0000313" key="1">
    <source>
        <dbReference type="EMBL" id="ESL06870.1"/>
    </source>
</evidence>
<evidence type="ECO:0000313" key="2">
    <source>
        <dbReference type="Proteomes" id="UP000031737"/>
    </source>
</evidence>
<reference evidence="1 2" key="1">
    <citation type="submission" date="2013-07" db="EMBL/GenBank/DDBJ databases">
        <authorList>
            <person name="Stoco P.H."/>
            <person name="Wagner G."/>
            <person name="Gerber A."/>
            <person name="Zaha A."/>
            <person name="Thompson C."/>
            <person name="Bartholomeu D.C."/>
            <person name="Luckemeyer D.D."/>
            <person name="Bahia D."/>
            <person name="Loreto E."/>
            <person name="Prestes E.B."/>
            <person name="Lima F.M."/>
            <person name="Rodrigues-Luiz G."/>
            <person name="Vallejo G.A."/>
            <person name="Filho J.F."/>
            <person name="Monteiro K.M."/>
            <person name="Tyler K.M."/>
            <person name="de Almeida L.G."/>
            <person name="Ortiz M.F."/>
            <person name="Siervo M.A."/>
            <person name="de Moraes M.H."/>
            <person name="Cunha O.L."/>
            <person name="Mendonca-Neto R."/>
            <person name="Silva R."/>
            <person name="Teixeira S.M."/>
            <person name="Murta S.M."/>
            <person name="Sincero T.C."/>
            <person name="Mendes T.A."/>
            <person name="Urmenyi T.P."/>
            <person name="Silva V.G."/>
            <person name="da Rocha W.D."/>
            <person name="Andersson B."/>
            <person name="Romanha A.J."/>
            <person name="Steindel M."/>
            <person name="de Vasconcelos A.T."/>
            <person name="Grisard E.C."/>
        </authorList>
    </citation>
    <scope>NUCLEOTIDE SEQUENCE [LARGE SCALE GENOMIC DNA]</scope>
    <source>
        <strain evidence="1 2">SC58</strain>
    </source>
</reference>
<gene>
    <name evidence="1" type="ORF">TRSC58_05449</name>
</gene>
<sequence>MGIKRDRGDNECAPSSALLGSPLLRCPWCTDGRLLCPWEAEDRDANGASTGHAGEEDVFICTNRATCPHNEVLLQDWTIAFSGISRRALLRQFYAALNVHLQSCKGRGKGLMQSGARPVWSIVAERSPLHAEPSAECCRLRECLAPVFYFLVCEDCAVREFVC</sequence>
<comment type="caution">
    <text evidence="1">The sequence shown here is derived from an EMBL/GenBank/DDBJ whole genome shotgun (WGS) entry which is preliminary data.</text>
</comment>